<dbReference type="GO" id="GO:0016787">
    <property type="term" value="F:hydrolase activity"/>
    <property type="evidence" value="ECO:0007669"/>
    <property type="project" value="UniProtKB-KW"/>
</dbReference>
<dbReference type="InterPro" id="IPR050789">
    <property type="entry name" value="Diverse_Enzym_Activities"/>
</dbReference>
<dbReference type="Pfam" id="PF00144">
    <property type="entry name" value="Beta-lactamase"/>
    <property type="match status" value="1"/>
</dbReference>
<keyword evidence="2" id="KW-0378">Hydrolase</keyword>
<dbReference type="SUPFAM" id="SSF56601">
    <property type="entry name" value="beta-lactamase/transpeptidase-like"/>
    <property type="match status" value="1"/>
</dbReference>
<dbReference type="EMBL" id="CP150845">
    <property type="protein sequence ID" value="WYZ18416.1"/>
    <property type="molecule type" value="Genomic_DNA"/>
</dbReference>
<dbReference type="Proteomes" id="UP001623852">
    <property type="component" value="Chromosome"/>
</dbReference>
<dbReference type="EC" id="3.1.1.103" evidence="2"/>
<keyword evidence="3" id="KW-1185">Reference proteome</keyword>
<dbReference type="PANTHER" id="PTHR43283:SF18">
    <property type="match status" value="1"/>
</dbReference>
<evidence type="ECO:0000313" key="3">
    <source>
        <dbReference type="Proteomes" id="UP001623852"/>
    </source>
</evidence>
<evidence type="ECO:0000259" key="1">
    <source>
        <dbReference type="Pfam" id="PF00144"/>
    </source>
</evidence>
<dbReference type="InterPro" id="IPR001466">
    <property type="entry name" value="Beta-lactam-related"/>
</dbReference>
<dbReference type="PANTHER" id="PTHR43283">
    <property type="entry name" value="BETA-LACTAMASE-RELATED"/>
    <property type="match status" value="1"/>
</dbReference>
<gene>
    <name evidence="2" type="ORF">AABD74_14730</name>
</gene>
<proteinExistence type="predicted"/>
<feature type="domain" description="Beta-lactamase-related" evidence="1">
    <location>
        <begin position="40"/>
        <end position="340"/>
    </location>
</feature>
<dbReference type="Gene3D" id="3.40.710.10">
    <property type="entry name" value="DD-peptidase/beta-lactamase superfamily"/>
    <property type="match status" value="1"/>
</dbReference>
<name>A0ABZ2UBX7_9FLAO</name>
<organism evidence="2 3">
    <name type="scientific">Flavobacterium soyae</name>
    <dbReference type="NCBI Taxonomy" id="2903098"/>
    <lineage>
        <taxon>Bacteria</taxon>
        <taxon>Pseudomonadati</taxon>
        <taxon>Bacteroidota</taxon>
        <taxon>Flavobacteriia</taxon>
        <taxon>Flavobacteriales</taxon>
        <taxon>Flavobacteriaceae</taxon>
        <taxon>Flavobacterium</taxon>
    </lineage>
</organism>
<evidence type="ECO:0000313" key="2">
    <source>
        <dbReference type="EMBL" id="WYZ18416.1"/>
    </source>
</evidence>
<reference evidence="2 3" key="1">
    <citation type="submission" date="2024-03" db="EMBL/GenBank/DDBJ databases">
        <title>Flavobacterium soyae.</title>
        <authorList>
            <person name="Zheng W."/>
        </authorList>
    </citation>
    <scope>NUCLEOTIDE SEQUENCE [LARGE SCALE GENOMIC DNA]</scope>
    <source>
        <strain evidence="2 3">55</strain>
    </source>
</reference>
<sequence length="347" mass="39913">MKNLRTQLHLLLFFVLVVLSHKTIAQIKTLEGKNITTSDVDKFIKKQMDSLEIPAISIAIIEDGKIVYYQASGIKNNEKQSIDTYSLFEAASMTKPVFAYAVHKLIKKGFLDLDTPLYKYYPYEDIQYDDRNKLITARMVLSHTTGLPNWREDGSKLAFIANPGEKYGYSGEGYEYLGKVAAHLTNKKIEDIIEEEVFNPFDIKNSYLIKNKYVEEHLADGLKDNKYWGKNQLWQQPGVAYSLCTESKEYAKFIMALIKESDTPGSIFQDMALPQLETEPQKSICLGIFCKKTPYGLKYSHSGNNNNRYNSNFEFYKDSKIGFVFFMNCHKGLEFTKRLNDFLINGK</sequence>
<protein>
    <submittedName>
        <fullName evidence="2">Serine hydrolase domain-containing protein</fullName>
        <ecNumber evidence="2">3.1.1.103</ecNumber>
    </submittedName>
</protein>
<accession>A0ABZ2UBX7</accession>
<dbReference type="RefSeq" id="WP_406843342.1">
    <property type="nucleotide sequence ID" value="NZ_CP150845.1"/>
</dbReference>
<dbReference type="InterPro" id="IPR012338">
    <property type="entry name" value="Beta-lactam/transpept-like"/>
</dbReference>